<name>A0A1G5DSQ3_9BACL</name>
<reference evidence="3" key="1">
    <citation type="submission" date="2016-10" db="EMBL/GenBank/DDBJ databases">
        <authorList>
            <person name="Varghese N."/>
            <person name="Submissions S."/>
        </authorList>
    </citation>
    <scope>NUCLEOTIDE SEQUENCE [LARGE SCALE GENOMIC DNA]</scope>
    <source>
        <strain evidence="3">BL9</strain>
    </source>
</reference>
<evidence type="ECO:0000259" key="1">
    <source>
        <dbReference type="Pfam" id="PF05257"/>
    </source>
</evidence>
<evidence type="ECO:0000313" key="3">
    <source>
        <dbReference type="Proteomes" id="UP000198538"/>
    </source>
</evidence>
<dbReference type="EMBL" id="FMVM01000003">
    <property type="protein sequence ID" value="SCY17735.1"/>
    <property type="molecule type" value="Genomic_DNA"/>
</dbReference>
<gene>
    <name evidence="2" type="ORF">SAMN05720606_10314</name>
</gene>
<proteinExistence type="predicted"/>
<dbReference type="RefSeq" id="WP_090916566.1">
    <property type="nucleotide sequence ID" value="NZ_FMVM01000003.1"/>
</dbReference>
<protein>
    <submittedName>
        <fullName evidence="2">CHAP domain-containing protein</fullName>
    </submittedName>
</protein>
<feature type="domain" description="Peptidase C51" evidence="1">
    <location>
        <begin position="228"/>
        <end position="323"/>
    </location>
</feature>
<dbReference type="InterPro" id="IPR038765">
    <property type="entry name" value="Papain-like_cys_pep_sf"/>
</dbReference>
<dbReference type="STRING" id="582692.SAMN05720606_10314"/>
<organism evidence="2 3">
    <name type="scientific">Paenibacillus polysaccharolyticus</name>
    <dbReference type="NCBI Taxonomy" id="582692"/>
    <lineage>
        <taxon>Bacteria</taxon>
        <taxon>Bacillati</taxon>
        <taxon>Bacillota</taxon>
        <taxon>Bacilli</taxon>
        <taxon>Bacillales</taxon>
        <taxon>Paenibacillaceae</taxon>
        <taxon>Paenibacillus</taxon>
    </lineage>
</organism>
<dbReference type="Pfam" id="PF05257">
    <property type="entry name" value="CHAP"/>
    <property type="match status" value="1"/>
</dbReference>
<dbReference type="SUPFAM" id="SSF109604">
    <property type="entry name" value="HD-domain/PDEase-like"/>
    <property type="match status" value="1"/>
</dbReference>
<keyword evidence="3" id="KW-1185">Reference proteome</keyword>
<accession>A0A1G5DSQ3</accession>
<dbReference type="Gene3D" id="3.90.1720.10">
    <property type="entry name" value="endopeptidase domain like (from Nostoc punctiforme)"/>
    <property type="match status" value="1"/>
</dbReference>
<dbReference type="Proteomes" id="UP000198538">
    <property type="component" value="Unassembled WGS sequence"/>
</dbReference>
<dbReference type="AlphaFoldDB" id="A0A1G5DSQ3"/>
<dbReference type="SUPFAM" id="SSF54001">
    <property type="entry name" value="Cysteine proteinases"/>
    <property type="match status" value="1"/>
</dbReference>
<sequence length="362" mass="41467">MKTGGTIGTRNNRIDEVSRVIRTMSHEGFPGQEEVWIQLVGVSSFASLLATRRGVNQELAAITGLLHGCYLYRTGINVFPGPNSADTARQLLRALQLFSEEELYIILNSIFVQEACQQVQGSYEEILKDAIHLHMNFSPVRQSLMKTRMEKVRLHHILHELGMTVEVDEMDSTGSTVEKQDYCEQRRSALADAAEKLAKQKIIGVPENEYFRQICQYWPDPDIHTILKYNWCAAFVYHCCMQVDIKLPIRYPNRTYRLAGVGAWLDWSRLPETGFFYLDQEDGFKPERGDLVVYEKLLSDDSHDHIGIVLSCEGDYLLVAEGNVDNHNYSGIVNRSRGDCILGYIRISNDYQFHFEGEYRPI</sequence>
<evidence type="ECO:0000313" key="2">
    <source>
        <dbReference type="EMBL" id="SCY17735.1"/>
    </source>
</evidence>
<dbReference type="InterPro" id="IPR007921">
    <property type="entry name" value="CHAP_dom"/>
</dbReference>